<keyword evidence="2" id="KW-1185">Reference proteome</keyword>
<dbReference type="EMBL" id="CP099424">
    <property type="protein sequence ID" value="USW55398.1"/>
    <property type="molecule type" value="Genomic_DNA"/>
</dbReference>
<evidence type="ECO:0000313" key="1">
    <source>
        <dbReference type="EMBL" id="USW55398.1"/>
    </source>
</evidence>
<protein>
    <submittedName>
        <fullName evidence="1">Uncharacterized protein</fullName>
    </submittedName>
</protein>
<name>A0A9Q9ENE3_9PEZI</name>
<reference evidence="1" key="1">
    <citation type="submission" date="2022-06" db="EMBL/GenBank/DDBJ databases">
        <title>Complete genome sequences of two strains of the flax pathogen Septoria linicola.</title>
        <authorList>
            <person name="Lapalu N."/>
            <person name="Simon A."/>
            <person name="Demenou B."/>
            <person name="Paumier D."/>
            <person name="Guillot M.-P."/>
            <person name="Gout L."/>
            <person name="Valade R."/>
        </authorList>
    </citation>
    <scope>NUCLEOTIDE SEQUENCE</scope>
    <source>
        <strain evidence="1">SE15195</strain>
    </source>
</reference>
<dbReference type="AlphaFoldDB" id="A0A9Q9ENE3"/>
<gene>
    <name evidence="1" type="ORF">Slin15195_G087170</name>
</gene>
<sequence length="253" mass="28145">MFGATYAAIATQPSLADLAKPFDNPAWWAIESTSSLYVYTDKLDKLEGCRRTITIVPRLGALVKQLKLNAKDEKLRAVVTEQLAELLDIQKQEGVVGMPAAAELNEDIEAHPLSSKLEFPDIRDSINYSYHWSLRIIIALLCQEARAHNLQLSGMPSLDELSQEAWKCAKLISMTLPHLSSLSIQMAAGSLFPLQIAWVASWRIQNIDSLAGDQRLRLLQWLESNIARAAKLAGYTCSQAIPRNFAEALLDEQ</sequence>
<accession>A0A9Q9ENE3</accession>
<evidence type="ECO:0000313" key="2">
    <source>
        <dbReference type="Proteomes" id="UP001056384"/>
    </source>
</evidence>
<organism evidence="1 2">
    <name type="scientific">Septoria linicola</name>
    <dbReference type="NCBI Taxonomy" id="215465"/>
    <lineage>
        <taxon>Eukaryota</taxon>
        <taxon>Fungi</taxon>
        <taxon>Dikarya</taxon>
        <taxon>Ascomycota</taxon>
        <taxon>Pezizomycotina</taxon>
        <taxon>Dothideomycetes</taxon>
        <taxon>Dothideomycetidae</taxon>
        <taxon>Mycosphaerellales</taxon>
        <taxon>Mycosphaerellaceae</taxon>
        <taxon>Septoria</taxon>
    </lineage>
</organism>
<proteinExistence type="predicted"/>
<dbReference type="Proteomes" id="UP001056384">
    <property type="component" value="Chromosome 7"/>
</dbReference>